<keyword evidence="1" id="KW-0732">Signal</keyword>
<feature type="signal peptide" evidence="1">
    <location>
        <begin position="1"/>
        <end position="26"/>
    </location>
</feature>
<dbReference type="SUPFAM" id="SSF52833">
    <property type="entry name" value="Thioredoxin-like"/>
    <property type="match status" value="1"/>
</dbReference>
<dbReference type="EMBL" id="JANGBQ010000005">
    <property type="protein sequence ID" value="MCQ5082277.1"/>
    <property type="molecule type" value="Genomic_DNA"/>
</dbReference>
<dbReference type="Gene3D" id="3.40.30.10">
    <property type="entry name" value="Glutaredoxin"/>
    <property type="match status" value="1"/>
</dbReference>
<sequence>MIRIFTRAALCICCACGLWGCPRQHAASAAAGSAPQHPQDFKLPHIPAALTTPEARADYLAAHYWDNFDFRDTTLISRPEITEQAFADFIDLLTAAPISAADSALVRMMEASTANSAMFAHFTELSEKYLYDPNSPLRNEELYIPVLQYLTDSPHLDSLSKLRPRYQLELALKNRPGDIAADFYYTSESGKRSRMRQIEADYTILFFNNPDCGDCNRVKEYMDMSPVIGGRLREQAGPAKTGTGAPASGKLAVLALYTEGDIPHWRNTEYPPGMINAYDAGQKITERQLYDLKAMPTLYLLDKDKRVILKDAPVEQIEQWLTEKRKSQTE</sequence>
<protein>
    <submittedName>
        <fullName evidence="3">DUF5106 domain-containing protein</fullName>
    </submittedName>
</protein>
<gene>
    <name evidence="3" type="ORF">NE651_05165</name>
</gene>
<reference evidence="3" key="1">
    <citation type="submission" date="2022-06" db="EMBL/GenBank/DDBJ databases">
        <title>Isolation of gut microbiota from human fecal samples.</title>
        <authorList>
            <person name="Pamer E.G."/>
            <person name="Barat B."/>
            <person name="Waligurski E."/>
            <person name="Medina S."/>
            <person name="Paddock L."/>
            <person name="Mostad J."/>
        </authorList>
    </citation>
    <scope>NUCLEOTIDE SEQUENCE</scope>
    <source>
        <strain evidence="3">DFI.6.22</strain>
    </source>
</reference>
<feature type="domain" description="DUF5106" evidence="2">
    <location>
        <begin position="35"/>
        <end position="174"/>
    </location>
</feature>
<organism evidence="3 4">
    <name type="scientific">Alistipes onderdonkii</name>
    <dbReference type="NCBI Taxonomy" id="328813"/>
    <lineage>
        <taxon>Bacteria</taxon>
        <taxon>Pseudomonadati</taxon>
        <taxon>Bacteroidota</taxon>
        <taxon>Bacteroidia</taxon>
        <taxon>Bacteroidales</taxon>
        <taxon>Rikenellaceae</taxon>
        <taxon>Alistipes</taxon>
    </lineage>
</organism>
<evidence type="ECO:0000256" key="1">
    <source>
        <dbReference type="SAM" id="SignalP"/>
    </source>
</evidence>
<comment type="caution">
    <text evidence="3">The sequence shown here is derived from an EMBL/GenBank/DDBJ whole genome shotgun (WGS) entry which is preliminary data.</text>
</comment>
<accession>A0AAJ1FDH5</accession>
<name>A0AAJ1FDH5_9BACT</name>
<dbReference type="Pfam" id="PF17127">
    <property type="entry name" value="DUF5106"/>
    <property type="match status" value="1"/>
</dbReference>
<dbReference type="InterPro" id="IPR036249">
    <property type="entry name" value="Thioredoxin-like_sf"/>
</dbReference>
<evidence type="ECO:0000259" key="2">
    <source>
        <dbReference type="Pfam" id="PF17127"/>
    </source>
</evidence>
<dbReference type="RefSeq" id="WP_022333841.1">
    <property type="nucleotide sequence ID" value="NZ_DAWDUM010000007.1"/>
</dbReference>
<proteinExistence type="predicted"/>
<evidence type="ECO:0000313" key="3">
    <source>
        <dbReference type="EMBL" id="MCQ5082277.1"/>
    </source>
</evidence>
<dbReference type="Proteomes" id="UP001205035">
    <property type="component" value="Unassembled WGS sequence"/>
</dbReference>
<dbReference type="AlphaFoldDB" id="A0AAJ1FDH5"/>
<dbReference type="InterPro" id="IPR033395">
    <property type="entry name" value="DUF5106"/>
</dbReference>
<evidence type="ECO:0000313" key="4">
    <source>
        <dbReference type="Proteomes" id="UP001205035"/>
    </source>
</evidence>
<feature type="chain" id="PRO_5042554114" evidence="1">
    <location>
        <begin position="27"/>
        <end position="330"/>
    </location>
</feature>